<accession>A0A1E3VUH7</accession>
<evidence type="ECO:0000313" key="1">
    <source>
        <dbReference type="EMBL" id="ODR97183.1"/>
    </source>
</evidence>
<dbReference type="STRING" id="1774970.AUC70_13030"/>
<evidence type="ECO:0000313" key="2">
    <source>
        <dbReference type="Proteomes" id="UP000094172"/>
    </source>
</evidence>
<protein>
    <recommendedName>
        <fullName evidence="3">GNAT family N-acetyltransferase</fullName>
    </recommendedName>
</protein>
<dbReference type="RefSeq" id="WP_069443183.1">
    <property type="nucleotide sequence ID" value="NZ_LPWE01000002.1"/>
</dbReference>
<dbReference type="AlphaFoldDB" id="A0A1E3VUH7"/>
<name>A0A1E3VUH7_9HYPH</name>
<reference evidence="1 2" key="1">
    <citation type="journal article" date="2016" name="Environ. Microbiol.">
        <title>New Methyloceanibacter diversity from North Sea sediments includes methanotroph containing solely the soluble methane monooxygenase.</title>
        <authorList>
            <person name="Vekeman B."/>
            <person name="Kerckhof F.M."/>
            <person name="Cremers G."/>
            <person name="de Vos P."/>
            <person name="Vandamme P."/>
            <person name="Boon N."/>
            <person name="Op den Camp H.J."/>
            <person name="Heylen K."/>
        </authorList>
    </citation>
    <scope>NUCLEOTIDE SEQUENCE [LARGE SCALE GENOMIC DNA]</scope>
    <source>
        <strain evidence="1 2">R-67176</strain>
    </source>
</reference>
<keyword evidence="2" id="KW-1185">Reference proteome</keyword>
<sequence length="67" mass="8003">MRIDIIDTHQELLDIRENWEAVYASDPEAQFFLSWTWISNWLDGDRSQWFVLAAAPTTLPTMWRSFL</sequence>
<evidence type="ECO:0008006" key="3">
    <source>
        <dbReference type="Google" id="ProtNLM"/>
    </source>
</evidence>
<organism evidence="1 2">
    <name type="scientific">Methyloceanibacter stevinii</name>
    <dbReference type="NCBI Taxonomy" id="1774970"/>
    <lineage>
        <taxon>Bacteria</taxon>
        <taxon>Pseudomonadati</taxon>
        <taxon>Pseudomonadota</taxon>
        <taxon>Alphaproteobacteria</taxon>
        <taxon>Hyphomicrobiales</taxon>
        <taxon>Hyphomicrobiaceae</taxon>
        <taxon>Methyloceanibacter</taxon>
    </lineage>
</organism>
<dbReference type="Proteomes" id="UP000094172">
    <property type="component" value="Unassembled WGS sequence"/>
</dbReference>
<dbReference type="EMBL" id="LPWE01000002">
    <property type="protein sequence ID" value="ODR97183.1"/>
    <property type="molecule type" value="Genomic_DNA"/>
</dbReference>
<gene>
    <name evidence="1" type="ORF">AUC70_13030</name>
</gene>
<comment type="caution">
    <text evidence="1">The sequence shown here is derived from an EMBL/GenBank/DDBJ whole genome shotgun (WGS) entry which is preliminary data.</text>
</comment>
<proteinExistence type="predicted"/>